<keyword evidence="2" id="KW-1185">Reference proteome</keyword>
<dbReference type="EMBL" id="MU268239">
    <property type="protein sequence ID" value="KAH7905233.1"/>
    <property type="molecule type" value="Genomic_DNA"/>
</dbReference>
<comment type="caution">
    <text evidence="1">The sequence shown here is derived from an EMBL/GenBank/DDBJ whole genome shotgun (WGS) entry which is preliminary data.</text>
</comment>
<organism evidence="1 2">
    <name type="scientific">Hygrophoropsis aurantiaca</name>
    <dbReference type="NCBI Taxonomy" id="72124"/>
    <lineage>
        <taxon>Eukaryota</taxon>
        <taxon>Fungi</taxon>
        <taxon>Dikarya</taxon>
        <taxon>Basidiomycota</taxon>
        <taxon>Agaricomycotina</taxon>
        <taxon>Agaricomycetes</taxon>
        <taxon>Agaricomycetidae</taxon>
        <taxon>Boletales</taxon>
        <taxon>Coniophorineae</taxon>
        <taxon>Hygrophoropsidaceae</taxon>
        <taxon>Hygrophoropsis</taxon>
    </lineage>
</organism>
<proteinExistence type="predicted"/>
<sequence>MTKVWTDGSCLNNGQQNATCGSGIWYGADDRRNTEIRVPGLTQSNQAGELAAVIVAAQRSDPFTQLAIITDSRYVISGLTEHLQAWEDQGWIDIANRSLFEAAAYQLRKRAAPTTFCWVKGHSGDEGNDGADALASRGALKSIPDTIDLTVPEVFRPGGAKLSVMTQSLAYAGIRATKGVPQRRTTIINLDITRFAINEVTNTWESDSGIWRSCRNESLTQKTRQFLFKTIHGVFKLGDFWNRIPNHETRARCNACDHPDESMEHILRECTGNGQTEIWQQAEHLWSGKNAAWPDITIGTIMGCGALNIPPTNDSTPAPSKSKSSARGSSRLLRILISESAHLIWAARCDRTINGNACPPATMAIRWHNLMSRRLQLDRMETL</sequence>
<evidence type="ECO:0000313" key="2">
    <source>
        <dbReference type="Proteomes" id="UP000790377"/>
    </source>
</evidence>
<reference evidence="1" key="1">
    <citation type="journal article" date="2021" name="New Phytol.">
        <title>Evolutionary innovations through gain and loss of genes in the ectomycorrhizal Boletales.</title>
        <authorList>
            <person name="Wu G."/>
            <person name="Miyauchi S."/>
            <person name="Morin E."/>
            <person name="Kuo A."/>
            <person name="Drula E."/>
            <person name="Varga T."/>
            <person name="Kohler A."/>
            <person name="Feng B."/>
            <person name="Cao Y."/>
            <person name="Lipzen A."/>
            <person name="Daum C."/>
            <person name="Hundley H."/>
            <person name="Pangilinan J."/>
            <person name="Johnson J."/>
            <person name="Barry K."/>
            <person name="LaButti K."/>
            <person name="Ng V."/>
            <person name="Ahrendt S."/>
            <person name="Min B."/>
            <person name="Choi I.G."/>
            <person name="Park H."/>
            <person name="Plett J.M."/>
            <person name="Magnuson J."/>
            <person name="Spatafora J.W."/>
            <person name="Nagy L.G."/>
            <person name="Henrissat B."/>
            <person name="Grigoriev I.V."/>
            <person name="Yang Z.L."/>
            <person name="Xu J."/>
            <person name="Martin F.M."/>
        </authorList>
    </citation>
    <scope>NUCLEOTIDE SEQUENCE</scope>
    <source>
        <strain evidence="1">ATCC 28755</strain>
    </source>
</reference>
<feature type="non-terminal residue" evidence="1">
    <location>
        <position position="383"/>
    </location>
</feature>
<protein>
    <submittedName>
        <fullName evidence="1">Ribonuclease H-like protein</fullName>
    </submittedName>
</protein>
<name>A0ACB7ZXZ9_9AGAM</name>
<accession>A0ACB7ZXZ9</accession>
<dbReference type="Proteomes" id="UP000790377">
    <property type="component" value="Unassembled WGS sequence"/>
</dbReference>
<evidence type="ECO:0000313" key="1">
    <source>
        <dbReference type="EMBL" id="KAH7905233.1"/>
    </source>
</evidence>
<gene>
    <name evidence="1" type="ORF">BJ138DRAFT_1165178</name>
</gene>